<sequence>MTEQADQATPEQVRPTGGTNRIASLDFIRGLAVMGILAANIVAFGQPMTAYMYPDAFTVPHSAAEDWMWVVQFVLIDSKMRGLFTLLFGAGMVLFLERATARGQGRWLQVRRLFWLGMIGLVHFFFIWRGDILFLYACAGLAALLFVGLSRRKLLVLGLIGYFGGALFYTGILGFLPMMEGSQEAAFAEMAEDLESEKQTDLADGRYETQLIGDGDYGAWVNHNISEHGPEIGFVLMLFWFETLPLMLVGMAAYRYGLFDGGVEQGRQRKWGWALWIVGTALTIPVALWAKDGGLTYYGTLAAMSAWSMVPRLFAILGLLALLALWGQHVAGPLAQRVSAAGRAAFTNYLGTSVLMMLVFHGWAGGLFGELGRTELYLVTLATWAIMLLWSKPWLERFRFGPLEWLWRCLTYWRLFPLRR</sequence>
<evidence type="ECO:0000313" key="4">
    <source>
        <dbReference type="Proteomes" id="UP001240639"/>
    </source>
</evidence>
<comment type="caution">
    <text evidence="3">The sequence shown here is derived from an EMBL/GenBank/DDBJ whole genome shotgun (WGS) entry which is preliminary data.</text>
</comment>
<feature type="transmembrane region" description="Helical" evidence="1">
    <location>
        <begin position="108"/>
        <end position="126"/>
    </location>
</feature>
<keyword evidence="1" id="KW-1133">Transmembrane helix</keyword>
<feature type="transmembrane region" description="Helical" evidence="1">
    <location>
        <begin position="376"/>
        <end position="395"/>
    </location>
</feature>
<feature type="transmembrane region" description="Helical" evidence="1">
    <location>
        <begin position="273"/>
        <end position="290"/>
    </location>
</feature>
<feature type="transmembrane region" description="Helical" evidence="1">
    <location>
        <begin position="232"/>
        <end position="253"/>
    </location>
</feature>
<feature type="transmembrane region" description="Helical" evidence="1">
    <location>
        <begin position="73"/>
        <end position="96"/>
    </location>
</feature>
<dbReference type="EMBL" id="JAVAIM010000001">
    <property type="protein sequence ID" value="MDP4574428.1"/>
    <property type="molecule type" value="Genomic_DNA"/>
</dbReference>
<protein>
    <submittedName>
        <fullName evidence="3">DUF418 domain-containing protein</fullName>
    </submittedName>
</protein>
<feature type="transmembrane region" description="Helical" evidence="1">
    <location>
        <begin position="302"/>
        <end position="326"/>
    </location>
</feature>
<feature type="transmembrane region" description="Helical" evidence="1">
    <location>
        <begin position="346"/>
        <end position="364"/>
    </location>
</feature>
<feature type="transmembrane region" description="Helical" evidence="1">
    <location>
        <begin position="132"/>
        <end position="149"/>
    </location>
</feature>
<dbReference type="Proteomes" id="UP001240639">
    <property type="component" value="Unassembled WGS sequence"/>
</dbReference>
<organism evidence="3 4">
    <name type="scientific">Qipengyuania profundimaris</name>
    <dbReference type="NCBI Taxonomy" id="3067652"/>
    <lineage>
        <taxon>Bacteria</taxon>
        <taxon>Pseudomonadati</taxon>
        <taxon>Pseudomonadota</taxon>
        <taxon>Alphaproteobacteria</taxon>
        <taxon>Sphingomonadales</taxon>
        <taxon>Erythrobacteraceae</taxon>
        <taxon>Qipengyuania</taxon>
    </lineage>
</organism>
<accession>A0ABT9HNX8</accession>
<reference evidence="3 4" key="1">
    <citation type="submission" date="2023-08" db="EMBL/GenBank/DDBJ databases">
        <title>genomic of G39.</title>
        <authorList>
            <person name="Wang Y."/>
        </authorList>
    </citation>
    <scope>NUCLEOTIDE SEQUENCE [LARGE SCALE GENOMIC DNA]</scope>
    <source>
        <strain evidence="3 4">G39</strain>
    </source>
</reference>
<evidence type="ECO:0000259" key="2">
    <source>
        <dbReference type="Pfam" id="PF04235"/>
    </source>
</evidence>
<feature type="transmembrane region" description="Helical" evidence="1">
    <location>
        <begin position="31"/>
        <end position="53"/>
    </location>
</feature>
<dbReference type="Pfam" id="PF04235">
    <property type="entry name" value="DUF418"/>
    <property type="match status" value="1"/>
</dbReference>
<keyword evidence="1" id="KW-0812">Transmembrane</keyword>
<feature type="domain" description="DUF418" evidence="2">
    <location>
        <begin position="253"/>
        <end position="414"/>
    </location>
</feature>
<keyword evidence="4" id="KW-1185">Reference proteome</keyword>
<evidence type="ECO:0000256" key="1">
    <source>
        <dbReference type="SAM" id="Phobius"/>
    </source>
</evidence>
<feature type="transmembrane region" description="Helical" evidence="1">
    <location>
        <begin position="154"/>
        <end position="176"/>
    </location>
</feature>
<evidence type="ECO:0000313" key="3">
    <source>
        <dbReference type="EMBL" id="MDP4574428.1"/>
    </source>
</evidence>
<dbReference type="InterPro" id="IPR007349">
    <property type="entry name" value="DUF418"/>
</dbReference>
<dbReference type="PANTHER" id="PTHR30590:SF2">
    <property type="entry name" value="INNER MEMBRANE PROTEIN"/>
    <property type="match status" value="1"/>
</dbReference>
<dbReference type="InterPro" id="IPR052529">
    <property type="entry name" value="Bact_Transport_Assoc"/>
</dbReference>
<gene>
    <name evidence="3" type="ORF">Q9K02_04660</name>
</gene>
<keyword evidence="1" id="KW-0472">Membrane</keyword>
<dbReference type="RefSeq" id="WP_305931841.1">
    <property type="nucleotide sequence ID" value="NZ_JAVAIM010000001.1"/>
</dbReference>
<dbReference type="PANTHER" id="PTHR30590">
    <property type="entry name" value="INNER MEMBRANE PROTEIN"/>
    <property type="match status" value="1"/>
</dbReference>
<proteinExistence type="predicted"/>
<name>A0ABT9HNX8_9SPHN</name>